<feature type="transmembrane region" description="Helical" evidence="11">
    <location>
        <begin position="286"/>
        <end position="306"/>
    </location>
</feature>
<evidence type="ECO:0000256" key="2">
    <source>
        <dbReference type="ARBA" id="ARBA00004141"/>
    </source>
</evidence>
<dbReference type="Gene3D" id="2.30.42.10">
    <property type="match status" value="1"/>
</dbReference>
<protein>
    <recommendedName>
        <fullName evidence="16">PDZ domain-containing protein</fullName>
    </recommendedName>
</protein>
<evidence type="ECO:0000256" key="10">
    <source>
        <dbReference type="ARBA" id="ARBA00023136"/>
    </source>
</evidence>
<evidence type="ECO:0000256" key="3">
    <source>
        <dbReference type="ARBA" id="ARBA00007931"/>
    </source>
</evidence>
<accession>A0A2G9YW78</accession>
<dbReference type="EMBL" id="PCRP01000047">
    <property type="protein sequence ID" value="PIP23495.1"/>
    <property type="molecule type" value="Genomic_DNA"/>
</dbReference>
<dbReference type="GO" id="GO:0004222">
    <property type="term" value="F:metalloendopeptidase activity"/>
    <property type="evidence" value="ECO:0007669"/>
    <property type="project" value="InterPro"/>
</dbReference>
<comment type="subcellular location">
    <subcellularLocation>
        <location evidence="2">Membrane</location>
        <topology evidence="2">Multi-pass membrane protein</topology>
    </subcellularLocation>
</comment>
<dbReference type="PANTHER" id="PTHR42837:SF2">
    <property type="entry name" value="MEMBRANE METALLOPROTEASE ARASP2, CHLOROPLASTIC-RELATED"/>
    <property type="match status" value="1"/>
</dbReference>
<evidence type="ECO:0000259" key="12">
    <source>
        <dbReference type="Pfam" id="PF02163"/>
    </source>
</evidence>
<evidence type="ECO:0008006" key="16">
    <source>
        <dbReference type="Google" id="ProtNLM"/>
    </source>
</evidence>
<evidence type="ECO:0000256" key="1">
    <source>
        <dbReference type="ARBA" id="ARBA00001947"/>
    </source>
</evidence>
<evidence type="ECO:0000313" key="14">
    <source>
        <dbReference type="EMBL" id="PIP23495.1"/>
    </source>
</evidence>
<evidence type="ECO:0000256" key="4">
    <source>
        <dbReference type="ARBA" id="ARBA00022670"/>
    </source>
</evidence>
<dbReference type="PANTHER" id="PTHR42837">
    <property type="entry name" value="REGULATOR OF SIGMA-E PROTEASE RSEP"/>
    <property type="match status" value="1"/>
</dbReference>
<keyword evidence="7" id="KW-0862">Zinc</keyword>
<comment type="cofactor">
    <cofactor evidence="1">
        <name>Zn(2+)</name>
        <dbReference type="ChEBI" id="CHEBI:29105"/>
    </cofactor>
</comment>
<feature type="domain" description="Peptidase M50" evidence="12">
    <location>
        <begin position="8"/>
        <end position="347"/>
    </location>
</feature>
<feature type="domain" description="PDZ" evidence="13">
    <location>
        <begin position="135"/>
        <end position="193"/>
    </location>
</feature>
<dbReference type="Proteomes" id="UP000230273">
    <property type="component" value="Unassembled WGS sequence"/>
</dbReference>
<feature type="transmembrane region" description="Helical" evidence="11">
    <location>
        <begin position="90"/>
        <end position="114"/>
    </location>
</feature>
<keyword evidence="8 11" id="KW-1133">Transmembrane helix</keyword>
<reference evidence="14 15" key="1">
    <citation type="submission" date="2017-09" db="EMBL/GenBank/DDBJ databases">
        <title>Depth-based differentiation of microbial function through sediment-hosted aquifers and enrichment of novel symbionts in the deep terrestrial subsurface.</title>
        <authorList>
            <person name="Probst A.J."/>
            <person name="Ladd B."/>
            <person name="Jarett J.K."/>
            <person name="Geller-Mcgrath D.E."/>
            <person name="Sieber C.M."/>
            <person name="Emerson J.B."/>
            <person name="Anantharaman K."/>
            <person name="Thomas B.C."/>
            <person name="Malmstrom R."/>
            <person name="Stieglmeier M."/>
            <person name="Klingl A."/>
            <person name="Woyke T."/>
            <person name="Ryan C.M."/>
            <person name="Banfield J.F."/>
        </authorList>
    </citation>
    <scope>NUCLEOTIDE SEQUENCE [LARGE SCALE GENOMIC DNA]</scope>
    <source>
        <strain evidence="14">CG23_combo_of_CG06-09_8_20_14_all_38_19</strain>
    </source>
</reference>
<evidence type="ECO:0000256" key="9">
    <source>
        <dbReference type="ARBA" id="ARBA00023049"/>
    </source>
</evidence>
<comment type="similarity">
    <text evidence="3">Belongs to the peptidase M50B family.</text>
</comment>
<evidence type="ECO:0000256" key="5">
    <source>
        <dbReference type="ARBA" id="ARBA00022692"/>
    </source>
</evidence>
<keyword evidence="4" id="KW-0645">Protease</keyword>
<proteinExistence type="inferred from homology"/>
<evidence type="ECO:0000256" key="6">
    <source>
        <dbReference type="ARBA" id="ARBA00022801"/>
    </source>
</evidence>
<comment type="caution">
    <text evidence="14">The sequence shown here is derived from an EMBL/GenBank/DDBJ whole genome shotgun (WGS) entry which is preliminary data.</text>
</comment>
<dbReference type="GO" id="GO:0016020">
    <property type="term" value="C:membrane"/>
    <property type="evidence" value="ECO:0007669"/>
    <property type="project" value="UniProtKB-SubCell"/>
</dbReference>
<keyword evidence="5 11" id="KW-0812">Transmembrane</keyword>
<feature type="transmembrane region" description="Helical" evidence="11">
    <location>
        <begin position="337"/>
        <end position="354"/>
    </location>
</feature>
<sequence>MIFTLIIAFIGLIGLLVLHEFGHFILAKKFGVKVDEFGIGYPPRLFGKKFGETVYSINLLPFGAFVALPGEVKKVDDPRSFSSQPVWKRALIAFGGVLSFWIISTIIFTVVFTLGTPAEISDEDTKNLIDPKVQIALVSSDSPAGKAGIRIGDAIVKIQNLKSQNQITISKISDLQNFVAENKEEELVLTIQRGKDILDTKIIARASPPNGEGPLGVALVRTAIISFPWYTAPWKAISHTFNLTLAILDGYYNAIMHVFKGEPSGVQLTGPVGVFQMLGQASQLGINYFLNFLALISIYLAIFNILPIPSADGGKLTFLAIEAIRKKPVPEKIEQNITGAFFMALIVLMIFVTIKDIAKLF</sequence>
<evidence type="ECO:0000256" key="8">
    <source>
        <dbReference type="ARBA" id="ARBA00022989"/>
    </source>
</evidence>
<keyword evidence="9" id="KW-0482">Metalloprotease</keyword>
<dbReference type="InterPro" id="IPR041489">
    <property type="entry name" value="PDZ_6"/>
</dbReference>
<dbReference type="AlphaFoldDB" id="A0A2G9YW78"/>
<organism evidence="14 15">
    <name type="scientific">Candidatus Nealsonbacteria bacterium CG23_combo_of_CG06-09_8_20_14_all_38_19</name>
    <dbReference type="NCBI Taxonomy" id="1974721"/>
    <lineage>
        <taxon>Bacteria</taxon>
        <taxon>Candidatus Nealsoniibacteriota</taxon>
    </lineage>
</organism>
<evidence type="ECO:0000256" key="7">
    <source>
        <dbReference type="ARBA" id="ARBA00022833"/>
    </source>
</evidence>
<dbReference type="InterPro" id="IPR036034">
    <property type="entry name" value="PDZ_sf"/>
</dbReference>
<evidence type="ECO:0000256" key="11">
    <source>
        <dbReference type="SAM" id="Phobius"/>
    </source>
</evidence>
<dbReference type="InterPro" id="IPR004387">
    <property type="entry name" value="Pept_M50_Zn"/>
</dbReference>
<dbReference type="Pfam" id="PF02163">
    <property type="entry name" value="Peptidase_M50"/>
    <property type="match status" value="1"/>
</dbReference>
<dbReference type="Pfam" id="PF17820">
    <property type="entry name" value="PDZ_6"/>
    <property type="match status" value="1"/>
</dbReference>
<dbReference type="GO" id="GO:0006508">
    <property type="term" value="P:proteolysis"/>
    <property type="evidence" value="ECO:0007669"/>
    <property type="project" value="UniProtKB-KW"/>
</dbReference>
<dbReference type="InterPro" id="IPR008915">
    <property type="entry name" value="Peptidase_M50"/>
</dbReference>
<keyword evidence="10 11" id="KW-0472">Membrane</keyword>
<feature type="transmembrane region" description="Helical" evidence="11">
    <location>
        <begin position="6"/>
        <end position="26"/>
    </location>
</feature>
<dbReference type="CDD" id="cd06163">
    <property type="entry name" value="S2P-M50_PDZ_RseP-like"/>
    <property type="match status" value="1"/>
</dbReference>
<evidence type="ECO:0000313" key="15">
    <source>
        <dbReference type="Proteomes" id="UP000230273"/>
    </source>
</evidence>
<dbReference type="SUPFAM" id="SSF50156">
    <property type="entry name" value="PDZ domain-like"/>
    <property type="match status" value="1"/>
</dbReference>
<name>A0A2G9YW78_9BACT</name>
<keyword evidence="6" id="KW-0378">Hydrolase</keyword>
<gene>
    <name evidence="14" type="ORF">COX36_02995</name>
</gene>
<evidence type="ECO:0000259" key="13">
    <source>
        <dbReference type="Pfam" id="PF17820"/>
    </source>
</evidence>